<dbReference type="InterPro" id="IPR000182">
    <property type="entry name" value="GNAT_dom"/>
</dbReference>
<evidence type="ECO:0000313" key="5">
    <source>
        <dbReference type="Proteomes" id="UP000706039"/>
    </source>
</evidence>
<dbReference type="InterPro" id="IPR016181">
    <property type="entry name" value="Acyl_CoA_acyltransferase"/>
</dbReference>
<proteinExistence type="predicted"/>
<dbReference type="PROSITE" id="PS51186">
    <property type="entry name" value="GNAT"/>
    <property type="match status" value="1"/>
</dbReference>
<accession>A0ABS7PVN3</accession>
<dbReference type="Pfam" id="PF00583">
    <property type="entry name" value="Acetyltransf_1"/>
    <property type="match status" value="1"/>
</dbReference>
<dbReference type="EMBL" id="JAINVV010000012">
    <property type="protein sequence ID" value="MBY8825430.1"/>
    <property type="molecule type" value="Genomic_DNA"/>
</dbReference>
<sequence>MAELLLRRATASDADRLSLLGQATFLVAFASDHPGDALVTHCRTQHSPELYADWAERRDHALWLVETELGAPIGYAALTPPALDIPVDQGDLELKRIYALTGWQNAGLGRRLMDAVIAEARARGAKRLYLCVYEINEAAQRFYARCGFVRVGQQAFKVGEAVFNDWILALEL</sequence>
<organism evidence="4 5">
    <name type="scientific">Sphingomonas colocasiae</name>
    <dbReference type="NCBI Taxonomy" id="1848973"/>
    <lineage>
        <taxon>Bacteria</taxon>
        <taxon>Pseudomonadati</taxon>
        <taxon>Pseudomonadota</taxon>
        <taxon>Alphaproteobacteria</taxon>
        <taxon>Sphingomonadales</taxon>
        <taxon>Sphingomonadaceae</taxon>
        <taxon>Sphingomonas</taxon>
    </lineage>
</organism>
<reference evidence="4 5" key="1">
    <citation type="submission" date="2021-08" db="EMBL/GenBank/DDBJ databases">
        <authorList>
            <person name="Tuo L."/>
        </authorList>
    </citation>
    <scope>NUCLEOTIDE SEQUENCE [LARGE SCALE GENOMIC DNA]</scope>
    <source>
        <strain evidence="4 5">JCM 31229</strain>
    </source>
</reference>
<comment type="caution">
    <text evidence="4">The sequence shown here is derived from an EMBL/GenBank/DDBJ whole genome shotgun (WGS) entry which is preliminary data.</text>
</comment>
<dbReference type="RefSeq" id="WP_222992537.1">
    <property type="nucleotide sequence ID" value="NZ_JAINVV010000012.1"/>
</dbReference>
<dbReference type="PANTHER" id="PTHR43877">
    <property type="entry name" value="AMINOALKYLPHOSPHONATE N-ACETYLTRANSFERASE-RELATED-RELATED"/>
    <property type="match status" value="1"/>
</dbReference>
<dbReference type="Gene3D" id="3.40.630.30">
    <property type="match status" value="1"/>
</dbReference>
<keyword evidence="2" id="KW-0012">Acyltransferase</keyword>
<feature type="domain" description="N-acetyltransferase" evidence="3">
    <location>
        <begin position="4"/>
        <end position="172"/>
    </location>
</feature>
<gene>
    <name evidence="4" type="ORF">K7G82_24205</name>
</gene>
<keyword evidence="5" id="KW-1185">Reference proteome</keyword>
<evidence type="ECO:0000313" key="4">
    <source>
        <dbReference type="EMBL" id="MBY8825430.1"/>
    </source>
</evidence>
<keyword evidence="1" id="KW-0808">Transferase</keyword>
<protein>
    <submittedName>
        <fullName evidence="4">GNAT family N-acetyltransferase</fullName>
    </submittedName>
</protein>
<dbReference type="CDD" id="cd04301">
    <property type="entry name" value="NAT_SF"/>
    <property type="match status" value="1"/>
</dbReference>
<evidence type="ECO:0000259" key="3">
    <source>
        <dbReference type="PROSITE" id="PS51186"/>
    </source>
</evidence>
<dbReference type="Proteomes" id="UP000706039">
    <property type="component" value="Unassembled WGS sequence"/>
</dbReference>
<dbReference type="SUPFAM" id="SSF55729">
    <property type="entry name" value="Acyl-CoA N-acyltransferases (Nat)"/>
    <property type="match status" value="1"/>
</dbReference>
<evidence type="ECO:0000256" key="1">
    <source>
        <dbReference type="ARBA" id="ARBA00022679"/>
    </source>
</evidence>
<name>A0ABS7PVN3_9SPHN</name>
<evidence type="ECO:0000256" key="2">
    <source>
        <dbReference type="ARBA" id="ARBA00023315"/>
    </source>
</evidence>
<dbReference type="InterPro" id="IPR050832">
    <property type="entry name" value="Bact_Acetyltransf"/>
</dbReference>